<dbReference type="EMBL" id="MGDD01000131">
    <property type="protein sequence ID" value="OGL46359.1"/>
    <property type="molecule type" value="Genomic_DNA"/>
</dbReference>
<dbReference type="Proteomes" id="UP000179266">
    <property type="component" value="Unassembled WGS sequence"/>
</dbReference>
<dbReference type="Gene3D" id="3.40.50.300">
    <property type="entry name" value="P-loop containing nucleotide triphosphate hydrolases"/>
    <property type="match status" value="1"/>
</dbReference>
<protein>
    <recommendedName>
        <fullName evidence="3">ATPase dynein-related AAA domain-containing protein</fullName>
    </recommendedName>
</protein>
<dbReference type="PANTHER" id="PTHR37291">
    <property type="entry name" value="5-METHYLCYTOSINE-SPECIFIC RESTRICTION ENZYME B"/>
    <property type="match status" value="1"/>
</dbReference>
<name>A0A1F7RXS9_9BACT</name>
<dbReference type="InterPro" id="IPR052934">
    <property type="entry name" value="Methyl-DNA_Rec/Restrict_Enz"/>
</dbReference>
<evidence type="ECO:0000313" key="1">
    <source>
        <dbReference type="EMBL" id="OGL46359.1"/>
    </source>
</evidence>
<evidence type="ECO:0008006" key="3">
    <source>
        <dbReference type="Google" id="ProtNLM"/>
    </source>
</evidence>
<gene>
    <name evidence="1" type="ORF">A2161_07800</name>
</gene>
<accession>A0A1F7RXS9</accession>
<dbReference type="InterPro" id="IPR027417">
    <property type="entry name" value="P-loop_NTPase"/>
</dbReference>
<sequence length="187" mass="21464">MLAAENASKNSKPYLLVIDEINRADLAKVLGESIFLFESESDYKRVIELPYDFGEPYGRKFSFPENLHVLGTMNSADRSIAIVDVAIRRRFAFLNLWPQLKVVEEFGCVLMQKAFKDLLSIFIEYAVDDAFPLVPGHSYFLERNEEDAVKHLKVNLVPLLEEYLAQGYVASFADTIRSYLQWVESLQ</sequence>
<dbReference type="AlphaFoldDB" id="A0A1F7RXS9"/>
<proteinExistence type="predicted"/>
<dbReference type="PANTHER" id="PTHR37291:SF1">
    <property type="entry name" value="TYPE IV METHYL-DIRECTED RESTRICTION ENZYME ECOKMCRB SUBUNIT"/>
    <property type="match status" value="1"/>
</dbReference>
<organism evidence="1 2">
    <name type="scientific">Candidatus Schekmanbacteria bacterium RBG_13_48_7</name>
    <dbReference type="NCBI Taxonomy" id="1817878"/>
    <lineage>
        <taxon>Bacteria</taxon>
        <taxon>Candidatus Schekmaniibacteriota</taxon>
    </lineage>
</organism>
<evidence type="ECO:0000313" key="2">
    <source>
        <dbReference type="Proteomes" id="UP000179266"/>
    </source>
</evidence>
<reference evidence="1 2" key="1">
    <citation type="journal article" date="2016" name="Nat. Commun.">
        <title>Thousands of microbial genomes shed light on interconnected biogeochemical processes in an aquifer system.</title>
        <authorList>
            <person name="Anantharaman K."/>
            <person name="Brown C.T."/>
            <person name="Hug L.A."/>
            <person name="Sharon I."/>
            <person name="Castelle C.J."/>
            <person name="Probst A.J."/>
            <person name="Thomas B.C."/>
            <person name="Singh A."/>
            <person name="Wilkins M.J."/>
            <person name="Karaoz U."/>
            <person name="Brodie E.L."/>
            <person name="Williams K.H."/>
            <person name="Hubbard S.S."/>
            <person name="Banfield J.F."/>
        </authorList>
    </citation>
    <scope>NUCLEOTIDE SEQUENCE [LARGE SCALE GENOMIC DNA]</scope>
</reference>
<comment type="caution">
    <text evidence="1">The sequence shown here is derived from an EMBL/GenBank/DDBJ whole genome shotgun (WGS) entry which is preliminary data.</text>
</comment>